<reference evidence="5 6" key="1">
    <citation type="journal article" date="2012" name="J. Bacteriol.">
        <title>Genome Sequence of Nitratireductor indicus Type Strain C115.</title>
        <authorList>
            <person name="Lai Q."/>
            <person name="Li G."/>
            <person name="Yu Z."/>
            <person name="Shao Z."/>
        </authorList>
    </citation>
    <scope>NUCLEOTIDE SEQUENCE [LARGE SCALE GENOMIC DNA]</scope>
    <source>
        <strain evidence="5 6">C115</strain>
    </source>
</reference>
<dbReference type="InterPro" id="IPR016166">
    <property type="entry name" value="FAD-bd_PCMH"/>
</dbReference>
<dbReference type="Pfam" id="PF00941">
    <property type="entry name" value="FAD_binding_5"/>
    <property type="match status" value="1"/>
</dbReference>
<dbReference type="EMBL" id="AMSI01000018">
    <property type="protein sequence ID" value="EKF40392.1"/>
    <property type="molecule type" value="Genomic_DNA"/>
</dbReference>
<protein>
    <submittedName>
        <fullName evidence="5">Monoxide dehydrogenase</fullName>
    </submittedName>
</protein>
<dbReference type="InterPro" id="IPR002346">
    <property type="entry name" value="Mopterin_DH_FAD-bd"/>
</dbReference>
<dbReference type="InterPro" id="IPR016167">
    <property type="entry name" value="FAD-bd_PCMH_sub1"/>
</dbReference>
<dbReference type="RefSeq" id="WP_009452399.1">
    <property type="nucleotide sequence ID" value="NZ_AMSI01000018.1"/>
</dbReference>
<sequence length="284" mass="29660">MDYARPTTLEEALELMRSRPWTVLAGGTDFYPALGGGPVKADVLDINSLRELKGFSRSDSHIVIGARMSWSELLEAPLPPVFDMLKQAARDVGSVQIQNVGTVAGNLCNASPAADGVPPLLALDAEVTLTSHAGKRHVPLSRFILGNRKTMREADELVTAIRVPMAACEGRSGFVKLGARRYLVISIAMAAARLVLDSGRVRGVAIAVGSCSAVARRLAGLEAVLAGASPDAVPALVAAYGFPELAPIDDVRGTASYRREAAREIVARALAQAAGEVLGGGIAA</sequence>
<dbReference type="GO" id="GO:0016491">
    <property type="term" value="F:oxidoreductase activity"/>
    <property type="evidence" value="ECO:0007669"/>
    <property type="project" value="UniProtKB-KW"/>
</dbReference>
<dbReference type="PATRIC" id="fig|1231190.3.peg.4314"/>
<dbReference type="Gene3D" id="3.30.43.10">
    <property type="entry name" value="Uridine Diphospho-n-acetylenolpyruvylglucosamine Reductase, domain 2"/>
    <property type="match status" value="1"/>
</dbReference>
<evidence type="ECO:0000256" key="2">
    <source>
        <dbReference type="ARBA" id="ARBA00022827"/>
    </source>
</evidence>
<evidence type="ECO:0000256" key="3">
    <source>
        <dbReference type="ARBA" id="ARBA00023002"/>
    </source>
</evidence>
<dbReference type="Proteomes" id="UP000007374">
    <property type="component" value="Unassembled WGS sequence"/>
</dbReference>
<proteinExistence type="predicted"/>
<dbReference type="InterPro" id="IPR036683">
    <property type="entry name" value="CO_DH_flav_C_dom_sf"/>
</dbReference>
<evidence type="ECO:0000313" key="6">
    <source>
        <dbReference type="Proteomes" id="UP000007374"/>
    </source>
</evidence>
<keyword evidence="1" id="KW-0285">Flavoprotein</keyword>
<dbReference type="InterPro" id="IPR005107">
    <property type="entry name" value="CO_DH_flav_C"/>
</dbReference>
<dbReference type="STRING" id="721133.SAMN05216176_11486"/>
<accession>K2PGW1</accession>
<feature type="domain" description="FAD-binding PCMH-type" evidence="4">
    <location>
        <begin position="1"/>
        <end position="168"/>
    </location>
</feature>
<evidence type="ECO:0000256" key="1">
    <source>
        <dbReference type="ARBA" id="ARBA00022630"/>
    </source>
</evidence>
<gene>
    <name evidence="5" type="ORF">NA8A_20877</name>
</gene>
<evidence type="ECO:0000313" key="5">
    <source>
        <dbReference type="EMBL" id="EKF40392.1"/>
    </source>
</evidence>
<keyword evidence="3" id="KW-0560">Oxidoreductase</keyword>
<dbReference type="Gene3D" id="3.30.465.10">
    <property type="match status" value="1"/>
</dbReference>
<dbReference type="GO" id="GO:0071949">
    <property type="term" value="F:FAD binding"/>
    <property type="evidence" value="ECO:0007669"/>
    <property type="project" value="InterPro"/>
</dbReference>
<dbReference type="InterPro" id="IPR016169">
    <property type="entry name" value="FAD-bd_PCMH_sub2"/>
</dbReference>
<keyword evidence="6" id="KW-1185">Reference proteome</keyword>
<dbReference type="InterPro" id="IPR036318">
    <property type="entry name" value="FAD-bd_PCMH-like_sf"/>
</dbReference>
<dbReference type="PANTHER" id="PTHR42659:SF2">
    <property type="entry name" value="XANTHINE DEHYDROGENASE SUBUNIT C-RELATED"/>
    <property type="match status" value="1"/>
</dbReference>
<dbReference type="Gene3D" id="3.30.390.50">
    <property type="entry name" value="CO dehydrogenase flavoprotein, C-terminal domain"/>
    <property type="match status" value="1"/>
</dbReference>
<organism evidence="5 6">
    <name type="scientific">Nitratireductor indicus C115</name>
    <dbReference type="NCBI Taxonomy" id="1231190"/>
    <lineage>
        <taxon>Bacteria</taxon>
        <taxon>Pseudomonadati</taxon>
        <taxon>Pseudomonadota</taxon>
        <taxon>Alphaproteobacteria</taxon>
        <taxon>Hyphomicrobiales</taxon>
        <taxon>Phyllobacteriaceae</taxon>
        <taxon>Nitratireductor</taxon>
    </lineage>
</organism>
<dbReference type="SUPFAM" id="SSF55447">
    <property type="entry name" value="CO dehydrogenase flavoprotein C-terminal domain-like"/>
    <property type="match status" value="1"/>
</dbReference>
<dbReference type="PANTHER" id="PTHR42659">
    <property type="entry name" value="XANTHINE DEHYDROGENASE SUBUNIT C-RELATED"/>
    <property type="match status" value="1"/>
</dbReference>
<name>K2PGW1_9HYPH</name>
<dbReference type="AlphaFoldDB" id="K2PGW1"/>
<dbReference type="OrthoDB" id="9814706at2"/>
<comment type="caution">
    <text evidence="5">The sequence shown here is derived from an EMBL/GenBank/DDBJ whole genome shotgun (WGS) entry which is preliminary data.</text>
</comment>
<dbReference type="InterPro" id="IPR051312">
    <property type="entry name" value="Diverse_Substr_Oxidored"/>
</dbReference>
<dbReference type="eggNOG" id="COG1319">
    <property type="taxonomic scope" value="Bacteria"/>
</dbReference>
<dbReference type="PROSITE" id="PS51387">
    <property type="entry name" value="FAD_PCMH"/>
    <property type="match status" value="1"/>
</dbReference>
<dbReference type="SMART" id="SM01092">
    <property type="entry name" value="CO_deh_flav_C"/>
    <property type="match status" value="1"/>
</dbReference>
<keyword evidence="2" id="KW-0274">FAD</keyword>
<dbReference type="SUPFAM" id="SSF56176">
    <property type="entry name" value="FAD-binding/transporter-associated domain-like"/>
    <property type="match status" value="1"/>
</dbReference>
<dbReference type="Pfam" id="PF03450">
    <property type="entry name" value="CO_deh_flav_C"/>
    <property type="match status" value="1"/>
</dbReference>
<evidence type="ECO:0000259" key="4">
    <source>
        <dbReference type="PROSITE" id="PS51387"/>
    </source>
</evidence>